<dbReference type="RefSeq" id="WP_282715487.1">
    <property type="nucleotide sequence ID" value="NZ_JASCRZ010000001.1"/>
</dbReference>
<dbReference type="EMBL" id="JASCRZ010000001">
    <property type="protein sequence ID" value="MDI5894140.1"/>
    <property type="molecule type" value="Genomic_DNA"/>
</dbReference>
<sequence>MANLTIKTPNNGNPIAWFNFINNSKSKLNSDIDTLIVDFNDLTYLDTDDLVLLGCLMDLFNNEKIKIQFINGRGKLTKHLRGIKFKKYWSNGFNRDNFTETHNKNTLCLWHISPTMITSYSEYAKKYFERTFFKGKDLLPIATNMSEIFNNIFDHSKSPVNGYIITQYSPVKKLLSFSVCDFGVGIANSLNNYYDKKGIDRVSDSQAIKNSLETGVSSFSTLRNKGFGLSNVLDFTENFKGLLTIYSNNGYLLKEFNDDYYLKETNLNFSGTLIKVEISTLEFDEIDQENDVYEI</sequence>
<organism evidence="1 2">
    <name type="scientific">Flavobacterium algoritolerans</name>
    <dbReference type="NCBI Taxonomy" id="3041254"/>
    <lineage>
        <taxon>Bacteria</taxon>
        <taxon>Pseudomonadati</taxon>
        <taxon>Bacteroidota</taxon>
        <taxon>Flavobacteriia</taxon>
        <taxon>Flavobacteriales</taxon>
        <taxon>Flavobacteriaceae</taxon>
        <taxon>Flavobacterium</taxon>
    </lineage>
</organism>
<gene>
    <name evidence="1" type="ORF">QLS65_04505</name>
</gene>
<dbReference type="InterPro" id="IPR036890">
    <property type="entry name" value="HATPase_C_sf"/>
</dbReference>
<reference evidence="1 2" key="1">
    <citation type="submission" date="2023-04" db="EMBL/GenBank/DDBJ databases">
        <title>Two novel species of Flavobacterium.</title>
        <authorList>
            <person name="Liu Q."/>
            <person name="Xin Y.-H."/>
        </authorList>
    </citation>
    <scope>NUCLEOTIDE SEQUENCE [LARGE SCALE GENOMIC DNA]</scope>
    <source>
        <strain evidence="1 2">LB1P51</strain>
    </source>
</reference>
<keyword evidence="2" id="KW-1185">Reference proteome</keyword>
<name>A0ABT6V8I7_9FLAO</name>
<accession>A0ABT6V8I7</accession>
<evidence type="ECO:0000313" key="1">
    <source>
        <dbReference type="EMBL" id="MDI5894140.1"/>
    </source>
</evidence>
<evidence type="ECO:0000313" key="2">
    <source>
        <dbReference type="Proteomes" id="UP001243403"/>
    </source>
</evidence>
<comment type="caution">
    <text evidence="1">The sequence shown here is derived from an EMBL/GenBank/DDBJ whole genome shotgun (WGS) entry which is preliminary data.</text>
</comment>
<dbReference type="SUPFAM" id="SSF55874">
    <property type="entry name" value="ATPase domain of HSP90 chaperone/DNA topoisomerase II/histidine kinase"/>
    <property type="match status" value="1"/>
</dbReference>
<dbReference type="Proteomes" id="UP001243403">
    <property type="component" value="Unassembled WGS sequence"/>
</dbReference>
<protein>
    <recommendedName>
        <fullName evidence="3">STAS domain-containing protein</fullName>
    </recommendedName>
</protein>
<proteinExistence type="predicted"/>
<evidence type="ECO:0008006" key="3">
    <source>
        <dbReference type="Google" id="ProtNLM"/>
    </source>
</evidence>